<dbReference type="Proteomes" id="UP000254065">
    <property type="component" value="Unassembled WGS sequence"/>
</dbReference>
<dbReference type="InterPro" id="IPR011335">
    <property type="entry name" value="Restrct_endonuc-II-like"/>
</dbReference>
<dbReference type="RefSeq" id="WP_147287568.1">
    <property type="nucleotide sequence ID" value="NZ_UGQB01000004.1"/>
</dbReference>
<gene>
    <name evidence="2" type="ORF">NCTC12877_02079</name>
</gene>
<name>A0A378R5B1_9GAMM</name>
<evidence type="ECO:0008006" key="4">
    <source>
        <dbReference type="Google" id="ProtNLM"/>
    </source>
</evidence>
<feature type="coiled-coil region" evidence="1">
    <location>
        <begin position="126"/>
        <end position="153"/>
    </location>
</feature>
<keyword evidence="3" id="KW-1185">Reference proteome</keyword>
<dbReference type="SUPFAM" id="SSF52980">
    <property type="entry name" value="Restriction endonuclease-like"/>
    <property type="match status" value="1"/>
</dbReference>
<dbReference type="STRING" id="1122244.GCA_000426885_02065"/>
<protein>
    <recommendedName>
        <fullName evidence="4">Nuclease-related domain</fullName>
    </recommendedName>
</protein>
<accession>A0A378R5B1</accession>
<keyword evidence="1" id="KW-0175">Coiled coil</keyword>
<dbReference type="EMBL" id="UGQB01000004">
    <property type="protein sequence ID" value="STZ09070.1"/>
    <property type="molecule type" value="Genomic_DNA"/>
</dbReference>
<proteinExistence type="predicted"/>
<sequence>MNYYEQIFDNLSQTLGENQALDDIAKIFLFRNTKFSMPENLNKTDVFFQSNFIQYLQQSHLQTDDWQSALSQYFRFGKIDNDLLEFFLNLDEENTIFAIRLSGIINNLEHLSWQNIKHHQKNYSKLDEFIQTVEYLNNQYQEIRNKYLEIKKKWQWTHLDSILLGGLYLYEFVLTQKEYVDIVIPYQIDTNTPIKQEYIFNALHKIIVNSYKNRKLLTDKNLRPTLDKKLSPFLYGENLNEFKIKEYQDFQIFIAFRIELDLFEDFVFNKFSYSKTTKYTFRNGNLNHQSGKQEYDFYSEKSGILWLYWKWRGIKDFDRSNFSKDKFEYWAKSNDPMWITEAFADTHSARLLLKEVYGIEKIILNDNQEYDIFYTLFTIYMQQQYYKNVFIEPFLMLYHLRKFHPFKILGVMTMGNFLVNTNFYPIITGTKGNKAKNMSQSWIVEGSNRSKMKQMTAILDFWTVNLNDNNKDGYVEKPFYELDGRIIQLPQRIGQQNIYGGIVNYLRKLYKNRDTLKDETSSMEKSLAELFTQKQFKVFCQYMPNDNTVGEIDLIVVDNQTVLIIELKSTFLKTNLKEAYQYQNFTLKKASYQLDRKLKYIQDNYQEFTDKSFDKIKFYSWIVDTTLEADHERFNQHLKISLEELIIYLKGHQNFMDFYKNFDDFDTKNDEINNLQVLIDKIENNHFWENSLQKYQKLQEIGE</sequence>
<evidence type="ECO:0000256" key="1">
    <source>
        <dbReference type="SAM" id="Coils"/>
    </source>
</evidence>
<dbReference type="AlphaFoldDB" id="A0A378R5B1"/>
<reference evidence="2 3" key="1">
    <citation type="submission" date="2018-06" db="EMBL/GenBank/DDBJ databases">
        <authorList>
            <consortium name="Pathogen Informatics"/>
            <person name="Doyle S."/>
        </authorList>
    </citation>
    <scope>NUCLEOTIDE SEQUENCE [LARGE SCALE GENOMIC DNA]</scope>
    <source>
        <strain evidence="2 3">NCTC12877</strain>
    </source>
</reference>
<dbReference type="OrthoDB" id="6110976at2"/>
<evidence type="ECO:0000313" key="2">
    <source>
        <dbReference type="EMBL" id="STZ09070.1"/>
    </source>
</evidence>
<organism evidence="2 3">
    <name type="scientific">Moraxella caprae</name>
    <dbReference type="NCBI Taxonomy" id="90240"/>
    <lineage>
        <taxon>Bacteria</taxon>
        <taxon>Pseudomonadati</taxon>
        <taxon>Pseudomonadota</taxon>
        <taxon>Gammaproteobacteria</taxon>
        <taxon>Moraxellales</taxon>
        <taxon>Moraxellaceae</taxon>
        <taxon>Moraxella</taxon>
    </lineage>
</organism>
<evidence type="ECO:0000313" key="3">
    <source>
        <dbReference type="Proteomes" id="UP000254065"/>
    </source>
</evidence>